<dbReference type="Gene3D" id="1.20.1050.130">
    <property type="match status" value="1"/>
</dbReference>
<reference evidence="1 2" key="2">
    <citation type="journal article" date="2022" name="Mol. Biol. Evol.">
        <title>Comparative Genomics Reveals Insights into the Divergent Evolution of Astigmatic Mites and Household Pest Adaptations.</title>
        <authorList>
            <person name="Xiong Q."/>
            <person name="Wan A.T."/>
            <person name="Liu X."/>
            <person name="Fung C.S."/>
            <person name="Xiao X."/>
            <person name="Malainual N."/>
            <person name="Hou J."/>
            <person name="Wang L."/>
            <person name="Wang M."/>
            <person name="Yang K.Y."/>
            <person name="Cui Y."/>
            <person name="Leung E.L."/>
            <person name="Nong W."/>
            <person name="Shin S.K."/>
            <person name="Au S.W."/>
            <person name="Jeong K.Y."/>
            <person name="Chew F.T."/>
            <person name="Hui J.H."/>
            <person name="Leung T.F."/>
            <person name="Tungtrongchitr A."/>
            <person name="Zhong N."/>
            <person name="Liu Z."/>
            <person name="Tsui S.K."/>
        </authorList>
    </citation>
    <scope>NUCLEOTIDE SEQUENCE [LARGE SCALE GENOMIC DNA]</scope>
    <source>
        <strain evidence="1">Derp</strain>
    </source>
</reference>
<protein>
    <submittedName>
        <fullName evidence="1">Uncharacterized protein</fullName>
    </submittedName>
</protein>
<gene>
    <name evidence="1" type="ORF">DERP_009919</name>
</gene>
<sequence length="335" mass="39346">MYALKPVYNSISPFDSNVLQTSMYPMKPYYSDIMNNFANDQQQSSSSLMEIIDHSSTERLSIPNNLDLEKDPDACMALEDLLSRQMLLLCRINDLERELIDVNDIQMKQEKFESKFIKKFTENFEDIVIHFDLDHPPTTLFKVLNFLIKDSPELFLINYHVHSSLLDDSMIKQFHMKQQNFDAKLKQINFHFNTVQDYSERMNRKIIITFIAKKLSTPQQPDDNQMIAIFKSNQPIIKGELNILHQLYSLISANNSFVEQLWKLLLSSDANLQSDQFCIEKLGRFFVNLGQRQFLFEQKQPQLIDIIIWSLADQSRALHSLMDAKWYKIIESILK</sequence>
<comment type="caution">
    <text evidence="1">The sequence shown here is derived from an EMBL/GenBank/DDBJ whole genome shotgun (WGS) entry which is preliminary data.</text>
</comment>
<evidence type="ECO:0000313" key="1">
    <source>
        <dbReference type="EMBL" id="KAH9416556.1"/>
    </source>
</evidence>
<keyword evidence="2" id="KW-1185">Reference proteome</keyword>
<evidence type="ECO:0000313" key="2">
    <source>
        <dbReference type="Proteomes" id="UP000887458"/>
    </source>
</evidence>
<dbReference type="EMBL" id="NJHN03000090">
    <property type="protein sequence ID" value="KAH9416556.1"/>
    <property type="molecule type" value="Genomic_DNA"/>
</dbReference>
<proteinExistence type="predicted"/>
<organism evidence="1 2">
    <name type="scientific">Dermatophagoides pteronyssinus</name>
    <name type="common">European house dust mite</name>
    <dbReference type="NCBI Taxonomy" id="6956"/>
    <lineage>
        <taxon>Eukaryota</taxon>
        <taxon>Metazoa</taxon>
        <taxon>Ecdysozoa</taxon>
        <taxon>Arthropoda</taxon>
        <taxon>Chelicerata</taxon>
        <taxon>Arachnida</taxon>
        <taxon>Acari</taxon>
        <taxon>Acariformes</taxon>
        <taxon>Sarcoptiformes</taxon>
        <taxon>Astigmata</taxon>
        <taxon>Psoroptidia</taxon>
        <taxon>Analgoidea</taxon>
        <taxon>Pyroglyphidae</taxon>
        <taxon>Dermatophagoidinae</taxon>
        <taxon>Dermatophagoides</taxon>
    </lineage>
</organism>
<dbReference type="Proteomes" id="UP000887458">
    <property type="component" value="Unassembled WGS sequence"/>
</dbReference>
<accession>A0ABQ8J1W1</accession>
<name>A0ABQ8J1W1_DERPT</name>
<reference evidence="1 2" key="1">
    <citation type="journal article" date="2018" name="J. Allergy Clin. Immunol.">
        <title>High-quality assembly of Dermatophagoides pteronyssinus genome and transcriptome reveals a wide range of novel allergens.</title>
        <authorList>
            <person name="Liu X.Y."/>
            <person name="Yang K.Y."/>
            <person name="Wang M.Q."/>
            <person name="Kwok J.S."/>
            <person name="Zeng X."/>
            <person name="Yang Z."/>
            <person name="Xiao X.J."/>
            <person name="Lau C.P."/>
            <person name="Li Y."/>
            <person name="Huang Z.M."/>
            <person name="Ba J.G."/>
            <person name="Yim A.K."/>
            <person name="Ouyang C.Y."/>
            <person name="Ngai S.M."/>
            <person name="Chan T.F."/>
            <person name="Leung E.L."/>
            <person name="Liu L."/>
            <person name="Liu Z.G."/>
            <person name="Tsui S.K."/>
        </authorList>
    </citation>
    <scope>NUCLEOTIDE SEQUENCE [LARGE SCALE GENOMIC DNA]</scope>
    <source>
        <strain evidence="1">Derp</strain>
    </source>
</reference>